<keyword evidence="7" id="KW-1185">Reference proteome</keyword>
<dbReference type="EMBL" id="JXXZ01000010">
    <property type="protein sequence ID" value="KJY98654.1"/>
    <property type="molecule type" value="Genomic_DNA"/>
</dbReference>
<sequence length="359" mass="39427">MLYSYTIAQNQKPFWNWMPLIFSSFYFLPLIMASDYFSSVQVALAIVAYIVFVGLYGFALRVKGSKLVACVIAMLVLCIAATAITPGSQALFGFIAFLCGFHFIGWQGKAALVIILLGATLSGVVFAPAQLGYYLLPAVVVSIGIFFFGVFERRERQHARAKARSEQQIEHIGAVAERERIARDLHDLLGHSLSSIALKSELAQKMLDAKESERASVEINEVSQLARDLLSEVRQAVAGMKQMGLGGVLETITKNLQSQNIQCHVGPVPRLPSTIESALCFICKEAATNVIRHSKATHFGVEFKETDSYWQASMFDNGKVANVSFGNGLKGIQTRCEQLGGELDINTEQGVRLTCTFLK</sequence>
<dbReference type="Proteomes" id="UP000033664">
    <property type="component" value="Unassembled WGS sequence"/>
</dbReference>
<dbReference type="SUPFAM" id="SSF55874">
    <property type="entry name" value="ATPase domain of HSP90 chaperone/DNA topoisomerase II/histidine kinase"/>
    <property type="match status" value="1"/>
</dbReference>
<protein>
    <recommendedName>
        <fullName evidence="5">Signal transduction histidine kinase subgroup 3 dimerisation and phosphoacceptor domain-containing protein</fullName>
    </recommendedName>
</protein>
<feature type="transmembrane region" description="Helical" evidence="4">
    <location>
        <begin position="133"/>
        <end position="151"/>
    </location>
</feature>
<dbReference type="InterPro" id="IPR036890">
    <property type="entry name" value="HATPase_C_sf"/>
</dbReference>
<feature type="transmembrane region" description="Helical" evidence="4">
    <location>
        <begin position="40"/>
        <end position="60"/>
    </location>
</feature>
<keyword evidence="1" id="KW-0808">Transferase</keyword>
<dbReference type="PANTHER" id="PTHR24421">
    <property type="entry name" value="NITRATE/NITRITE SENSOR PROTEIN NARX-RELATED"/>
    <property type="match status" value="1"/>
</dbReference>
<dbReference type="Gene3D" id="3.30.565.10">
    <property type="entry name" value="Histidine kinase-like ATPase, C-terminal domain"/>
    <property type="match status" value="1"/>
</dbReference>
<dbReference type="Pfam" id="PF07730">
    <property type="entry name" value="HisKA_3"/>
    <property type="match status" value="1"/>
</dbReference>
<dbReference type="Gene3D" id="1.20.5.1930">
    <property type="match status" value="1"/>
</dbReference>
<keyword evidence="4" id="KW-1133">Transmembrane helix</keyword>
<feature type="transmembrane region" description="Helical" evidence="4">
    <location>
        <begin position="111"/>
        <end position="127"/>
    </location>
</feature>
<dbReference type="GO" id="GO:0046983">
    <property type="term" value="F:protein dimerization activity"/>
    <property type="evidence" value="ECO:0007669"/>
    <property type="project" value="InterPro"/>
</dbReference>
<evidence type="ECO:0000313" key="6">
    <source>
        <dbReference type="EMBL" id="KJY98654.1"/>
    </source>
</evidence>
<comment type="caution">
    <text evidence="6">The sequence shown here is derived from an EMBL/GenBank/DDBJ whole genome shotgun (WGS) entry which is preliminary data.</text>
</comment>
<gene>
    <name evidence="6" type="ORF">TW72_13085</name>
</gene>
<dbReference type="GeneID" id="58229429"/>
<evidence type="ECO:0000256" key="2">
    <source>
        <dbReference type="ARBA" id="ARBA00022777"/>
    </source>
</evidence>
<dbReference type="OrthoDB" id="9797605at2"/>
<dbReference type="PANTHER" id="PTHR24421:SF63">
    <property type="entry name" value="SENSOR HISTIDINE KINASE DESK"/>
    <property type="match status" value="1"/>
</dbReference>
<evidence type="ECO:0000259" key="5">
    <source>
        <dbReference type="Pfam" id="PF07730"/>
    </source>
</evidence>
<dbReference type="PATRIC" id="fig|151081.8.peg.3282"/>
<keyword evidence="4" id="KW-0472">Membrane</keyword>
<organism evidence="6 7">
    <name type="scientific">Pseudoalteromonas ruthenica</name>
    <dbReference type="NCBI Taxonomy" id="151081"/>
    <lineage>
        <taxon>Bacteria</taxon>
        <taxon>Pseudomonadati</taxon>
        <taxon>Pseudomonadota</taxon>
        <taxon>Gammaproteobacteria</taxon>
        <taxon>Alteromonadales</taxon>
        <taxon>Pseudoalteromonadaceae</taxon>
        <taxon>Pseudoalteromonas</taxon>
    </lineage>
</organism>
<dbReference type="InterPro" id="IPR050482">
    <property type="entry name" value="Sensor_HK_TwoCompSys"/>
</dbReference>
<dbReference type="InterPro" id="IPR011712">
    <property type="entry name" value="Sig_transdc_His_kin_sub3_dim/P"/>
</dbReference>
<feature type="domain" description="Signal transduction histidine kinase subgroup 3 dimerisation and phosphoacceptor" evidence="5">
    <location>
        <begin position="177"/>
        <end position="243"/>
    </location>
</feature>
<keyword evidence="4" id="KW-0812">Transmembrane</keyword>
<accession>A0A0F4PJ08</accession>
<keyword evidence="2" id="KW-0418">Kinase</keyword>
<feature type="transmembrane region" description="Helical" evidence="4">
    <location>
        <begin position="67"/>
        <end position="84"/>
    </location>
</feature>
<feature type="transmembrane region" description="Helical" evidence="4">
    <location>
        <begin position="14"/>
        <end position="34"/>
    </location>
</feature>
<proteinExistence type="predicted"/>
<dbReference type="GO" id="GO:0000155">
    <property type="term" value="F:phosphorelay sensor kinase activity"/>
    <property type="evidence" value="ECO:0007669"/>
    <property type="project" value="InterPro"/>
</dbReference>
<name>A0A0F4PJ08_9GAMM</name>
<reference evidence="6 7" key="1">
    <citation type="journal article" date="2015" name="BMC Genomics">
        <title>Genome mining reveals unlocked bioactive potential of marine Gram-negative bacteria.</title>
        <authorList>
            <person name="Machado H."/>
            <person name="Sonnenschein E.C."/>
            <person name="Melchiorsen J."/>
            <person name="Gram L."/>
        </authorList>
    </citation>
    <scope>NUCLEOTIDE SEQUENCE [LARGE SCALE GENOMIC DNA]</scope>
    <source>
        <strain evidence="6 7">S3137</strain>
    </source>
</reference>
<evidence type="ECO:0000256" key="4">
    <source>
        <dbReference type="SAM" id="Phobius"/>
    </source>
</evidence>
<dbReference type="RefSeq" id="WP_045980352.1">
    <property type="nucleotide sequence ID" value="NZ_JXXY01000018.1"/>
</dbReference>
<dbReference type="eggNOG" id="COG4585">
    <property type="taxonomic scope" value="Bacteria"/>
</dbReference>
<dbReference type="GO" id="GO:0016020">
    <property type="term" value="C:membrane"/>
    <property type="evidence" value="ECO:0007669"/>
    <property type="project" value="InterPro"/>
</dbReference>
<evidence type="ECO:0000256" key="3">
    <source>
        <dbReference type="ARBA" id="ARBA00023012"/>
    </source>
</evidence>
<evidence type="ECO:0000256" key="1">
    <source>
        <dbReference type="ARBA" id="ARBA00022679"/>
    </source>
</evidence>
<keyword evidence="3" id="KW-0902">Two-component regulatory system</keyword>
<evidence type="ECO:0000313" key="7">
    <source>
        <dbReference type="Proteomes" id="UP000033664"/>
    </source>
</evidence>
<dbReference type="AlphaFoldDB" id="A0A0F4PJ08"/>